<dbReference type="EMBL" id="KQ971354">
    <property type="protein sequence ID" value="EFA06004.1"/>
    <property type="molecule type" value="Genomic_DNA"/>
</dbReference>
<dbReference type="OrthoDB" id="448446at2759"/>
<keyword evidence="5 6" id="KW-0539">Nucleus</keyword>
<dbReference type="AlphaFoldDB" id="D6WR63"/>
<evidence type="ECO:0000256" key="3">
    <source>
        <dbReference type="ARBA" id="ARBA00022517"/>
    </source>
</evidence>
<dbReference type="eggNOG" id="KOG3190">
    <property type="taxonomic scope" value="Eukaryota"/>
</dbReference>
<dbReference type="Proteomes" id="UP000007266">
    <property type="component" value="Linkage group 7"/>
</dbReference>
<evidence type="ECO:0000313" key="9">
    <source>
        <dbReference type="EMBL" id="EFA06004.1"/>
    </source>
</evidence>
<evidence type="ECO:0000256" key="6">
    <source>
        <dbReference type="RuleBase" id="RU368027"/>
    </source>
</evidence>
<comment type="similarity">
    <text evidence="2 6">Belongs to the RRP36 family.</text>
</comment>
<evidence type="ECO:0000256" key="1">
    <source>
        <dbReference type="ARBA" id="ARBA00004604"/>
    </source>
</evidence>
<dbReference type="KEGG" id="tca:664407"/>
<dbReference type="PANTHER" id="PTHR21738:SF0">
    <property type="entry name" value="RIBOSOMAL RNA PROCESSING PROTEIN 36 HOMOLOG"/>
    <property type="match status" value="1"/>
</dbReference>
<name>D6WR63_TRICA</name>
<evidence type="ECO:0000256" key="8">
    <source>
        <dbReference type="SAM" id="MobiDB-lite"/>
    </source>
</evidence>
<evidence type="ECO:0000313" key="10">
    <source>
        <dbReference type="Proteomes" id="UP000007266"/>
    </source>
</evidence>
<accession>D6WR63</accession>
<dbReference type="GO" id="GO:0000462">
    <property type="term" value="P:maturation of SSU-rRNA from tricistronic rRNA transcript (SSU-rRNA, 5.8S rRNA, LSU-rRNA)"/>
    <property type="evidence" value="ECO:0000318"/>
    <property type="project" value="GO_Central"/>
</dbReference>
<dbReference type="GO" id="GO:0030686">
    <property type="term" value="C:90S preribosome"/>
    <property type="evidence" value="ECO:0000318"/>
    <property type="project" value="GO_Central"/>
</dbReference>
<feature type="region of interest" description="Disordered" evidence="8">
    <location>
        <begin position="207"/>
        <end position="231"/>
    </location>
</feature>
<dbReference type="HOGENOM" id="CLU_048802_4_0_1"/>
<dbReference type="STRING" id="7070.D6WR63"/>
<evidence type="ECO:0000256" key="2">
    <source>
        <dbReference type="ARBA" id="ARBA00009418"/>
    </source>
</evidence>
<feature type="coiled-coil region" evidence="7">
    <location>
        <begin position="118"/>
        <end position="178"/>
    </location>
</feature>
<reference evidence="9 10" key="2">
    <citation type="journal article" date="2010" name="Nucleic Acids Res.">
        <title>BeetleBase in 2010: revisions to provide comprehensive genomic information for Tribolium castaneum.</title>
        <authorList>
            <person name="Kim H.S."/>
            <person name="Murphy T."/>
            <person name="Xia J."/>
            <person name="Caragea D."/>
            <person name="Park Y."/>
            <person name="Beeman R.W."/>
            <person name="Lorenzen M.D."/>
            <person name="Butcher S."/>
            <person name="Manak J.R."/>
            <person name="Brown S.J."/>
        </authorList>
    </citation>
    <scope>GENOME REANNOTATION</scope>
    <source>
        <strain evidence="9 10">Georgia GA2</strain>
    </source>
</reference>
<reference evidence="9 10" key="1">
    <citation type="journal article" date="2008" name="Nature">
        <title>The genome of the model beetle and pest Tribolium castaneum.</title>
        <authorList>
            <consortium name="Tribolium Genome Sequencing Consortium"/>
            <person name="Richards S."/>
            <person name="Gibbs R.A."/>
            <person name="Weinstock G.M."/>
            <person name="Brown S.J."/>
            <person name="Denell R."/>
            <person name="Beeman R.W."/>
            <person name="Gibbs R."/>
            <person name="Beeman R.W."/>
            <person name="Brown S.J."/>
            <person name="Bucher G."/>
            <person name="Friedrich M."/>
            <person name="Grimmelikhuijzen C.J."/>
            <person name="Klingler M."/>
            <person name="Lorenzen M."/>
            <person name="Richards S."/>
            <person name="Roth S."/>
            <person name="Schroder R."/>
            <person name="Tautz D."/>
            <person name="Zdobnov E.M."/>
            <person name="Muzny D."/>
            <person name="Gibbs R.A."/>
            <person name="Weinstock G.M."/>
            <person name="Attaway T."/>
            <person name="Bell S."/>
            <person name="Buhay C.J."/>
            <person name="Chandrabose M.N."/>
            <person name="Chavez D."/>
            <person name="Clerk-Blankenburg K.P."/>
            <person name="Cree A."/>
            <person name="Dao M."/>
            <person name="Davis C."/>
            <person name="Chacko J."/>
            <person name="Dinh H."/>
            <person name="Dugan-Rocha S."/>
            <person name="Fowler G."/>
            <person name="Garner T.T."/>
            <person name="Garnes J."/>
            <person name="Gnirke A."/>
            <person name="Hawes A."/>
            <person name="Hernandez J."/>
            <person name="Hines S."/>
            <person name="Holder M."/>
            <person name="Hume J."/>
            <person name="Jhangiani S.N."/>
            <person name="Joshi V."/>
            <person name="Khan Z.M."/>
            <person name="Jackson L."/>
            <person name="Kovar C."/>
            <person name="Kowis A."/>
            <person name="Lee S."/>
            <person name="Lewis L.R."/>
            <person name="Margolis J."/>
            <person name="Morgan M."/>
            <person name="Nazareth L.V."/>
            <person name="Nguyen N."/>
            <person name="Okwuonu G."/>
            <person name="Parker D."/>
            <person name="Richards S."/>
            <person name="Ruiz S.J."/>
            <person name="Santibanez J."/>
            <person name="Savard J."/>
            <person name="Scherer S.E."/>
            <person name="Schneider B."/>
            <person name="Sodergren E."/>
            <person name="Tautz D."/>
            <person name="Vattahil S."/>
            <person name="Villasana D."/>
            <person name="White C.S."/>
            <person name="Wright R."/>
            <person name="Park Y."/>
            <person name="Beeman R.W."/>
            <person name="Lord J."/>
            <person name="Oppert B."/>
            <person name="Lorenzen M."/>
            <person name="Brown S."/>
            <person name="Wang L."/>
            <person name="Savard J."/>
            <person name="Tautz D."/>
            <person name="Richards S."/>
            <person name="Weinstock G."/>
            <person name="Gibbs R.A."/>
            <person name="Liu Y."/>
            <person name="Worley K."/>
            <person name="Weinstock G."/>
            <person name="Elsik C.G."/>
            <person name="Reese J.T."/>
            <person name="Elhaik E."/>
            <person name="Landan G."/>
            <person name="Graur D."/>
            <person name="Arensburger P."/>
            <person name="Atkinson P."/>
            <person name="Beeman R.W."/>
            <person name="Beidler J."/>
            <person name="Brown S.J."/>
            <person name="Demuth J.P."/>
            <person name="Drury D.W."/>
            <person name="Du Y.Z."/>
            <person name="Fujiwara H."/>
            <person name="Lorenzen M."/>
            <person name="Maselli V."/>
            <person name="Osanai M."/>
            <person name="Park Y."/>
            <person name="Robertson H.M."/>
            <person name="Tu Z."/>
            <person name="Wang J.J."/>
            <person name="Wang S."/>
            <person name="Richards S."/>
            <person name="Song H."/>
            <person name="Zhang L."/>
            <person name="Sodergren E."/>
            <person name="Werner D."/>
            <person name="Stanke M."/>
            <person name="Morgenstern B."/>
            <person name="Solovyev V."/>
            <person name="Kosarev P."/>
            <person name="Brown G."/>
            <person name="Chen H.C."/>
            <person name="Ermolaeva O."/>
            <person name="Hlavina W."/>
            <person name="Kapustin Y."/>
            <person name="Kiryutin B."/>
            <person name="Kitts P."/>
            <person name="Maglott D."/>
            <person name="Pruitt K."/>
            <person name="Sapojnikov V."/>
            <person name="Souvorov A."/>
            <person name="Mackey A.J."/>
            <person name="Waterhouse R.M."/>
            <person name="Wyder S."/>
            <person name="Zdobnov E.M."/>
            <person name="Zdobnov E.M."/>
            <person name="Wyder S."/>
            <person name="Kriventseva E.V."/>
            <person name="Kadowaki T."/>
            <person name="Bork P."/>
            <person name="Aranda M."/>
            <person name="Bao R."/>
            <person name="Beermann A."/>
            <person name="Berns N."/>
            <person name="Bolognesi R."/>
            <person name="Bonneton F."/>
            <person name="Bopp D."/>
            <person name="Brown S.J."/>
            <person name="Bucher G."/>
            <person name="Butts T."/>
            <person name="Chaumot A."/>
            <person name="Denell R.E."/>
            <person name="Ferrier D.E."/>
            <person name="Friedrich M."/>
            <person name="Gordon C.M."/>
            <person name="Jindra M."/>
            <person name="Klingler M."/>
            <person name="Lan Q."/>
            <person name="Lattorff H.M."/>
            <person name="Laudet V."/>
            <person name="von Levetsow C."/>
            <person name="Liu Z."/>
            <person name="Lutz R."/>
            <person name="Lynch J.A."/>
            <person name="da Fonseca R.N."/>
            <person name="Posnien N."/>
            <person name="Reuter R."/>
            <person name="Roth S."/>
            <person name="Savard J."/>
            <person name="Schinko J.B."/>
            <person name="Schmitt C."/>
            <person name="Schoppmeier M."/>
            <person name="Schroder R."/>
            <person name="Shippy T.D."/>
            <person name="Simonnet F."/>
            <person name="Marques-Souza H."/>
            <person name="Tautz D."/>
            <person name="Tomoyasu Y."/>
            <person name="Trauner J."/>
            <person name="Van der Zee M."/>
            <person name="Vervoort M."/>
            <person name="Wittkopp N."/>
            <person name="Wimmer E.A."/>
            <person name="Yang X."/>
            <person name="Jones A.K."/>
            <person name="Sattelle D.B."/>
            <person name="Ebert P.R."/>
            <person name="Nelson D."/>
            <person name="Scott J.G."/>
            <person name="Beeman R.W."/>
            <person name="Muthukrishnan S."/>
            <person name="Kramer K.J."/>
            <person name="Arakane Y."/>
            <person name="Beeman R.W."/>
            <person name="Zhu Q."/>
            <person name="Hogenkamp D."/>
            <person name="Dixit R."/>
            <person name="Oppert B."/>
            <person name="Jiang H."/>
            <person name="Zou Z."/>
            <person name="Marshall J."/>
            <person name="Elpidina E."/>
            <person name="Vinokurov K."/>
            <person name="Oppert C."/>
            <person name="Zou Z."/>
            <person name="Evans J."/>
            <person name="Lu Z."/>
            <person name="Zhao P."/>
            <person name="Sumathipala N."/>
            <person name="Altincicek B."/>
            <person name="Vilcinskas A."/>
            <person name="Williams M."/>
            <person name="Hultmark D."/>
            <person name="Hetru C."/>
            <person name="Jiang H."/>
            <person name="Grimmelikhuijzen C.J."/>
            <person name="Hauser F."/>
            <person name="Cazzamali G."/>
            <person name="Williamson M."/>
            <person name="Park Y."/>
            <person name="Li B."/>
            <person name="Tanaka Y."/>
            <person name="Predel R."/>
            <person name="Neupert S."/>
            <person name="Schachtner J."/>
            <person name="Verleyen P."/>
            <person name="Raible F."/>
            <person name="Bork P."/>
            <person name="Friedrich M."/>
            <person name="Walden K.K."/>
            <person name="Robertson H.M."/>
            <person name="Angeli S."/>
            <person name="Foret S."/>
            <person name="Bucher G."/>
            <person name="Schuetz S."/>
            <person name="Maleszka R."/>
            <person name="Wimmer E.A."/>
            <person name="Beeman R.W."/>
            <person name="Lorenzen M."/>
            <person name="Tomoyasu Y."/>
            <person name="Miller S.C."/>
            <person name="Grossmann D."/>
            <person name="Bucher G."/>
        </authorList>
    </citation>
    <scope>NUCLEOTIDE SEQUENCE [LARGE SCALE GENOMIC DNA]</scope>
    <source>
        <strain evidence="9 10">Georgia GA2</strain>
    </source>
</reference>
<keyword evidence="10" id="KW-1185">Reference proteome</keyword>
<feature type="region of interest" description="Disordered" evidence="8">
    <location>
        <begin position="52"/>
        <end position="81"/>
    </location>
</feature>
<keyword evidence="7" id="KW-0175">Coiled coil</keyword>
<dbReference type="FunCoup" id="D6WR63">
    <property type="interactions" value="1205"/>
</dbReference>
<comment type="subcellular location">
    <subcellularLocation>
        <location evidence="1 6">Nucleus</location>
        <location evidence="1 6">Nucleolus</location>
    </subcellularLocation>
</comment>
<gene>
    <name evidence="9" type="primary">AUGUSTUS-3.0.2_08830</name>
    <name evidence="9" type="ORF">TcasGA2_TC008830</name>
</gene>
<organism evidence="9 10">
    <name type="scientific">Tribolium castaneum</name>
    <name type="common">Red flour beetle</name>
    <dbReference type="NCBI Taxonomy" id="7070"/>
    <lineage>
        <taxon>Eukaryota</taxon>
        <taxon>Metazoa</taxon>
        <taxon>Ecdysozoa</taxon>
        <taxon>Arthropoda</taxon>
        <taxon>Hexapoda</taxon>
        <taxon>Insecta</taxon>
        <taxon>Pterygota</taxon>
        <taxon>Neoptera</taxon>
        <taxon>Endopterygota</taxon>
        <taxon>Coleoptera</taxon>
        <taxon>Polyphaga</taxon>
        <taxon>Cucujiformia</taxon>
        <taxon>Tenebrionidae</taxon>
        <taxon>Tenebrionidae incertae sedis</taxon>
        <taxon>Tribolium</taxon>
    </lineage>
</organism>
<comment type="function">
    <text evidence="6">Component of the 90S pre-ribosome involved in the maturation of rRNAs. Required for early cleavages of the pre-RNAs in the 40S ribosomal subunit maturation pathway.</text>
</comment>
<keyword evidence="6" id="KW-0687">Ribonucleoprotein</keyword>
<dbReference type="InParanoid" id="D6WR63"/>
<keyword evidence="3 6" id="KW-0690">Ribosome biogenesis</keyword>
<dbReference type="Pfam" id="PF06102">
    <property type="entry name" value="RRP36"/>
    <property type="match status" value="1"/>
</dbReference>
<dbReference type="GO" id="GO:0005730">
    <property type="term" value="C:nucleolus"/>
    <property type="evidence" value="ECO:0000318"/>
    <property type="project" value="GO_Central"/>
</dbReference>
<sequence>MSDSESNSSENDEITSEEREKIKQRLSNLSFEELQKMKEEIGSKLYNETIFQTKSQPSKTTFKRANKNRPREMSSKRPVRLENNVIPVKHVLNRDPRFEPMCGTFDKKTFKKDYKFVNDLRKQEKTQLLKQLKETEDKKKIKFVIRRLENQIREEEKKERLEQEERKEKSEIKTKLKAGEKVHFKKRSVKRLEGLISKFEQLKKSNKLQKHLEKRSKKVSAKERKKLNNIS</sequence>
<comment type="subunit">
    <text evidence="6">Associates with 90S and pre-40S pre-ribosomal particles.</text>
</comment>
<proteinExistence type="inferred from homology"/>
<evidence type="ECO:0000256" key="7">
    <source>
        <dbReference type="SAM" id="Coils"/>
    </source>
</evidence>
<evidence type="ECO:0000256" key="4">
    <source>
        <dbReference type="ARBA" id="ARBA00022552"/>
    </source>
</evidence>
<feature type="region of interest" description="Disordered" evidence="8">
    <location>
        <begin position="1"/>
        <end position="26"/>
    </location>
</feature>
<evidence type="ECO:0000256" key="5">
    <source>
        <dbReference type="ARBA" id="ARBA00023242"/>
    </source>
</evidence>
<dbReference type="PhylomeDB" id="D6WR63"/>
<protein>
    <recommendedName>
        <fullName evidence="6">rRNA biogenesis protein RRP36</fullName>
    </recommendedName>
</protein>
<dbReference type="PANTHER" id="PTHR21738">
    <property type="entry name" value="RIBOSOMAL RNA PROCESSING PROTEIN 36 HOMOLOG"/>
    <property type="match status" value="1"/>
</dbReference>
<dbReference type="OMA" id="ERKEMPW"/>
<dbReference type="InterPro" id="IPR009292">
    <property type="entry name" value="RRP36"/>
</dbReference>
<keyword evidence="4 6" id="KW-0698">rRNA processing</keyword>